<evidence type="ECO:0000256" key="1">
    <source>
        <dbReference type="SAM" id="MobiDB-lite"/>
    </source>
</evidence>
<gene>
    <name evidence="3" type="ORF">Ddye_023151</name>
</gene>
<evidence type="ECO:0000313" key="4">
    <source>
        <dbReference type="Proteomes" id="UP001280121"/>
    </source>
</evidence>
<accession>A0AAD9WSZ2</accession>
<evidence type="ECO:0000256" key="2">
    <source>
        <dbReference type="SAM" id="SignalP"/>
    </source>
</evidence>
<keyword evidence="4" id="KW-1185">Reference proteome</keyword>
<keyword evidence="2" id="KW-0732">Signal</keyword>
<organism evidence="3 4">
    <name type="scientific">Dipteronia dyeriana</name>
    <dbReference type="NCBI Taxonomy" id="168575"/>
    <lineage>
        <taxon>Eukaryota</taxon>
        <taxon>Viridiplantae</taxon>
        <taxon>Streptophyta</taxon>
        <taxon>Embryophyta</taxon>
        <taxon>Tracheophyta</taxon>
        <taxon>Spermatophyta</taxon>
        <taxon>Magnoliopsida</taxon>
        <taxon>eudicotyledons</taxon>
        <taxon>Gunneridae</taxon>
        <taxon>Pentapetalae</taxon>
        <taxon>rosids</taxon>
        <taxon>malvids</taxon>
        <taxon>Sapindales</taxon>
        <taxon>Sapindaceae</taxon>
        <taxon>Hippocastanoideae</taxon>
        <taxon>Acereae</taxon>
        <taxon>Dipteronia</taxon>
    </lineage>
</organism>
<protein>
    <submittedName>
        <fullName evidence="3">Uncharacterized protein</fullName>
    </submittedName>
</protein>
<dbReference type="EMBL" id="JANJYI010000007">
    <property type="protein sequence ID" value="KAK2641388.1"/>
    <property type="molecule type" value="Genomic_DNA"/>
</dbReference>
<name>A0AAD9WSZ2_9ROSI</name>
<comment type="caution">
    <text evidence="3">The sequence shown here is derived from an EMBL/GenBank/DDBJ whole genome shotgun (WGS) entry which is preliminary data.</text>
</comment>
<feature type="compositionally biased region" description="Basic and acidic residues" evidence="1">
    <location>
        <begin position="118"/>
        <end position="127"/>
    </location>
</feature>
<proteinExistence type="predicted"/>
<feature type="region of interest" description="Disordered" evidence="1">
    <location>
        <begin position="100"/>
        <end position="137"/>
    </location>
</feature>
<feature type="chain" id="PRO_5041907765" evidence="2">
    <location>
        <begin position="27"/>
        <end position="153"/>
    </location>
</feature>
<evidence type="ECO:0000313" key="3">
    <source>
        <dbReference type="EMBL" id="KAK2641388.1"/>
    </source>
</evidence>
<feature type="signal peptide" evidence="2">
    <location>
        <begin position="1"/>
        <end position="26"/>
    </location>
</feature>
<reference evidence="3" key="1">
    <citation type="journal article" date="2023" name="Plant J.">
        <title>Genome sequences and population genomics provide insights into the demographic history, inbreeding, and mutation load of two 'living fossil' tree species of Dipteronia.</title>
        <authorList>
            <person name="Feng Y."/>
            <person name="Comes H.P."/>
            <person name="Chen J."/>
            <person name="Zhu S."/>
            <person name="Lu R."/>
            <person name="Zhang X."/>
            <person name="Li P."/>
            <person name="Qiu J."/>
            <person name="Olsen K.M."/>
            <person name="Qiu Y."/>
        </authorList>
    </citation>
    <scope>NUCLEOTIDE SEQUENCE</scope>
    <source>
        <strain evidence="3">KIB01</strain>
    </source>
</reference>
<dbReference type="Proteomes" id="UP001280121">
    <property type="component" value="Unassembled WGS sequence"/>
</dbReference>
<sequence>MTTTEDEFNVALCLFLLGTILSPSATDYVPVGYLIPLTDVGSISRTNWSNWCFTSLYEGIQKFHMNRHRMKTSCISGCVLFLQIKKCLIRLHNEGGVGSNQDIYNQPSAPGGQYDVGSHGRTDHANEDPGTSNNGHIKGIDDVLRVVKVMQLH</sequence>
<dbReference type="AlphaFoldDB" id="A0AAD9WSZ2"/>